<dbReference type="GO" id="GO:0005634">
    <property type="term" value="C:nucleus"/>
    <property type="evidence" value="ECO:0007669"/>
    <property type="project" value="UniProtKB-SubCell"/>
</dbReference>
<dbReference type="EnsemblMetazoa" id="MDOA016552-RA">
    <property type="protein sequence ID" value="MDOA016552-PA"/>
    <property type="gene ID" value="MDOA016552"/>
</dbReference>
<dbReference type="SMART" id="SM00595">
    <property type="entry name" value="MADF"/>
    <property type="match status" value="1"/>
</dbReference>
<protein>
    <recommendedName>
        <fullName evidence="6">MADF domain-containing protein</fullName>
    </recommendedName>
</protein>
<evidence type="ECO:0000259" key="4">
    <source>
        <dbReference type="PROSITE" id="PS51031"/>
    </source>
</evidence>
<evidence type="ECO:0000256" key="2">
    <source>
        <dbReference type="SAM" id="MobiDB-lite"/>
    </source>
</evidence>
<name>A0A1I8NKB2_MUSDO</name>
<evidence type="ECO:0000256" key="1">
    <source>
        <dbReference type="PROSITE-ProRule" id="PRU00371"/>
    </source>
</evidence>
<feature type="compositionally biased region" description="Basic and acidic residues" evidence="2">
    <location>
        <begin position="288"/>
        <end position="300"/>
    </location>
</feature>
<feature type="region of interest" description="Disordered" evidence="2">
    <location>
        <begin position="135"/>
        <end position="154"/>
    </location>
</feature>
<organism evidence="5">
    <name type="scientific">Musca domestica</name>
    <name type="common">House fly</name>
    <dbReference type="NCBI Taxonomy" id="7370"/>
    <lineage>
        <taxon>Eukaryota</taxon>
        <taxon>Metazoa</taxon>
        <taxon>Ecdysozoa</taxon>
        <taxon>Arthropoda</taxon>
        <taxon>Hexapoda</taxon>
        <taxon>Insecta</taxon>
        <taxon>Pterygota</taxon>
        <taxon>Neoptera</taxon>
        <taxon>Endopterygota</taxon>
        <taxon>Diptera</taxon>
        <taxon>Brachycera</taxon>
        <taxon>Muscomorpha</taxon>
        <taxon>Muscoidea</taxon>
        <taxon>Muscidae</taxon>
        <taxon>Musca</taxon>
    </lineage>
</organism>
<feature type="compositionally biased region" description="Polar residues" evidence="2">
    <location>
        <begin position="139"/>
        <end position="154"/>
    </location>
</feature>
<dbReference type="AlphaFoldDB" id="A0A1I8NKB2"/>
<dbReference type="InterPro" id="IPR039353">
    <property type="entry name" value="TF_Adf1"/>
</dbReference>
<feature type="domain" description="MADF" evidence="3">
    <location>
        <begin position="14"/>
        <end position="99"/>
    </location>
</feature>
<feature type="region of interest" description="Disordered" evidence="2">
    <location>
        <begin position="347"/>
        <end position="401"/>
    </location>
</feature>
<reference evidence="5" key="1">
    <citation type="submission" date="2020-05" db="UniProtKB">
        <authorList>
            <consortium name="EnsemblMetazoa"/>
        </authorList>
    </citation>
    <scope>IDENTIFICATION</scope>
    <source>
        <strain evidence="5">Aabys</strain>
    </source>
</reference>
<dbReference type="Pfam" id="PF10545">
    <property type="entry name" value="MADF_DNA_bdg"/>
    <property type="match status" value="1"/>
</dbReference>
<dbReference type="VEuPathDB" id="VectorBase:MDOMA2_013863"/>
<evidence type="ECO:0000259" key="3">
    <source>
        <dbReference type="PROSITE" id="PS51029"/>
    </source>
</evidence>
<dbReference type="GO" id="GO:0003677">
    <property type="term" value="F:DNA binding"/>
    <property type="evidence" value="ECO:0007669"/>
    <property type="project" value="InterPro"/>
</dbReference>
<keyword evidence="1" id="KW-0539">Nucleus</keyword>
<dbReference type="PROSITE" id="PS51029">
    <property type="entry name" value="MADF"/>
    <property type="match status" value="1"/>
</dbReference>
<dbReference type="PANTHER" id="PTHR12243:SF67">
    <property type="entry name" value="COREPRESSOR OF PANGOLIN, ISOFORM A-RELATED"/>
    <property type="match status" value="1"/>
</dbReference>
<feature type="compositionally biased region" description="Low complexity" evidence="2">
    <location>
        <begin position="301"/>
        <end position="315"/>
    </location>
</feature>
<dbReference type="InterPro" id="IPR006578">
    <property type="entry name" value="MADF-dom"/>
</dbReference>
<feature type="domain" description="BESS" evidence="4">
    <location>
        <begin position="406"/>
        <end position="445"/>
    </location>
</feature>
<accession>A0A1I8NKB2</accession>
<evidence type="ECO:0008006" key="6">
    <source>
        <dbReference type="Google" id="ProtNLM"/>
    </source>
</evidence>
<dbReference type="PROSITE" id="PS51031">
    <property type="entry name" value="BESS"/>
    <property type="match status" value="1"/>
</dbReference>
<dbReference type="OrthoDB" id="6433782at2759"/>
<feature type="compositionally biased region" description="Polar residues" evidence="2">
    <location>
        <begin position="361"/>
        <end position="374"/>
    </location>
</feature>
<evidence type="ECO:0000313" key="5">
    <source>
        <dbReference type="EnsemblMetazoa" id="MDOA016552-PA"/>
    </source>
</evidence>
<dbReference type="Pfam" id="PF02944">
    <property type="entry name" value="BESS"/>
    <property type="match status" value="1"/>
</dbReference>
<dbReference type="InterPro" id="IPR004210">
    <property type="entry name" value="BESS_motif"/>
</dbReference>
<feature type="region of interest" description="Disordered" evidence="2">
    <location>
        <begin position="285"/>
        <end position="317"/>
    </location>
</feature>
<dbReference type="VEuPathDB" id="VectorBase:MDOA016552"/>
<dbReference type="KEGG" id="mde:105262112"/>
<sequence>MNNFTAERNNCRRRLILLVKQHPILWNKTAENYNRNRPQKLQTWQEIAEQLGLSVDKIRRTWENLRDQYRRDLKRELKYGFKSKWRFFGDMDFIRDMVACKGQVNEGSDSDSEMEPHEMHQFSKYVFENDTDYPEASDMPSTSNAAMSSSGQNDNFQPIILSKQWQIPNQTENRVTTPIQASAGHITRSPEKTQRVSQNDAVEVVETCDSSRSYRQSGGMPNPMMLMEMLAKREPEAEHVVERERRASLVATPPRQCMQPTVINQNRQFTPPQYSRHFPQESLVSTSDIRRFENSPESPRRNVNVPPVVISPSNNGLPNSMELMEMLAKREPQNDSDFEIEAVTISPSRQQTPALPRQFHQEPQVSTSSARSNGGTPGEDAAVETPRSSSAPKRKRSIESADLETKDEDYYFVMSLLPSIRQIPRNRKFALRIGIMNLIAKDLEEVCK</sequence>
<proteinExistence type="predicted"/>
<comment type="subcellular location">
    <subcellularLocation>
        <location evidence="1">Nucleus</location>
    </subcellularLocation>
</comment>
<dbReference type="PANTHER" id="PTHR12243">
    <property type="entry name" value="MADF DOMAIN TRANSCRIPTION FACTOR"/>
    <property type="match status" value="1"/>
</dbReference>
<dbReference type="RefSeq" id="XP_011294367.2">
    <property type="nucleotide sequence ID" value="XM_011296065.3"/>
</dbReference>
<gene>
    <name evidence="5" type="primary">105262112</name>
</gene>